<feature type="transmembrane region" description="Helical" evidence="6">
    <location>
        <begin position="32"/>
        <end position="48"/>
    </location>
</feature>
<dbReference type="Pfam" id="PF05425">
    <property type="entry name" value="CopD"/>
    <property type="match status" value="1"/>
</dbReference>
<evidence type="ECO:0000256" key="3">
    <source>
        <dbReference type="ARBA" id="ARBA00022692"/>
    </source>
</evidence>
<evidence type="ECO:0000256" key="4">
    <source>
        <dbReference type="ARBA" id="ARBA00022989"/>
    </source>
</evidence>
<keyword evidence="2" id="KW-1003">Cell membrane</keyword>
<keyword evidence="5 6" id="KW-0472">Membrane</keyword>
<comment type="caution">
    <text evidence="8">The sequence shown here is derived from an EMBL/GenBank/DDBJ whole genome shotgun (WGS) entry which is preliminary data.</text>
</comment>
<feature type="transmembrane region" description="Helical" evidence="6">
    <location>
        <begin position="110"/>
        <end position="131"/>
    </location>
</feature>
<feature type="transmembrane region" description="Helical" evidence="6">
    <location>
        <begin position="174"/>
        <end position="195"/>
    </location>
</feature>
<evidence type="ECO:0000256" key="6">
    <source>
        <dbReference type="SAM" id="Phobius"/>
    </source>
</evidence>
<dbReference type="InterPro" id="IPR008457">
    <property type="entry name" value="Cu-R_CopD_dom"/>
</dbReference>
<dbReference type="GO" id="GO:0005886">
    <property type="term" value="C:plasma membrane"/>
    <property type="evidence" value="ECO:0007669"/>
    <property type="project" value="UniProtKB-SubCell"/>
</dbReference>
<accession>A0A8H9GUB7</accession>
<keyword evidence="4 6" id="KW-1133">Transmembrane helix</keyword>
<dbReference type="Proteomes" id="UP000600547">
    <property type="component" value="Unassembled WGS sequence"/>
</dbReference>
<evidence type="ECO:0000256" key="2">
    <source>
        <dbReference type="ARBA" id="ARBA00022475"/>
    </source>
</evidence>
<comment type="subcellular location">
    <subcellularLocation>
        <location evidence="1">Cell membrane</location>
        <topology evidence="1">Multi-pass membrane protein</topology>
    </subcellularLocation>
</comment>
<proteinExistence type="predicted"/>
<dbReference type="RefSeq" id="WP_110828994.1">
    <property type="nucleotide sequence ID" value="NZ_BMQG01000007.1"/>
</dbReference>
<dbReference type="PANTHER" id="PTHR34820">
    <property type="entry name" value="INNER MEMBRANE PROTEIN YEBZ"/>
    <property type="match status" value="1"/>
</dbReference>
<dbReference type="EMBL" id="BMQG01000007">
    <property type="protein sequence ID" value="GGM45904.1"/>
    <property type="molecule type" value="Genomic_DNA"/>
</dbReference>
<evidence type="ECO:0000256" key="1">
    <source>
        <dbReference type="ARBA" id="ARBA00004651"/>
    </source>
</evidence>
<dbReference type="AlphaFoldDB" id="A0A8H9GUB7"/>
<evidence type="ECO:0000313" key="9">
    <source>
        <dbReference type="Proteomes" id="UP000600547"/>
    </source>
</evidence>
<feature type="transmembrane region" description="Helical" evidence="6">
    <location>
        <begin position="207"/>
        <end position="229"/>
    </location>
</feature>
<feature type="domain" description="Copper resistance protein D" evidence="7">
    <location>
        <begin position="170"/>
        <end position="262"/>
    </location>
</feature>
<evidence type="ECO:0000259" key="7">
    <source>
        <dbReference type="Pfam" id="PF05425"/>
    </source>
</evidence>
<gene>
    <name evidence="8" type="ORF">GCM10008956_22610</name>
</gene>
<evidence type="ECO:0000256" key="5">
    <source>
        <dbReference type="ARBA" id="ARBA00023136"/>
    </source>
</evidence>
<evidence type="ECO:0000313" key="8">
    <source>
        <dbReference type="EMBL" id="GGM45904.1"/>
    </source>
</evidence>
<reference evidence="9" key="1">
    <citation type="journal article" date="2019" name="Int. J. Syst. Evol. Microbiol.">
        <title>The Global Catalogue of Microorganisms (GCM) 10K type strain sequencing project: providing services to taxonomists for standard genome sequencing and annotation.</title>
        <authorList>
            <consortium name="The Broad Institute Genomics Platform"/>
            <consortium name="The Broad Institute Genome Sequencing Center for Infectious Disease"/>
            <person name="Wu L."/>
            <person name="Ma J."/>
        </authorList>
    </citation>
    <scope>NUCLEOTIDE SEQUENCE [LARGE SCALE GENOMIC DNA]</scope>
    <source>
        <strain evidence="9">JCM 31047</strain>
    </source>
</reference>
<feature type="transmembrane region" description="Helical" evidence="6">
    <location>
        <begin position="78"/>
        <end position="98"/>
    </location>
</feature>
<organism evidence="8 9">
    <name type="scientific">Deinococcus arenae</name>
    <dbReference type="NCBI Taxonomy" id="1452751"/>
    <lineage>
        <taxon>Bacteria</taxon>
        <taxon>Thermotogati</taxon>
        <taxon>Deinococcota</taxon>
        <taxon>Deinococci</taxon>
        <taxon>Deinococcales</taxon>
        <taxon>Deinococcaceae</taxon>
        <taxon>Deinococcus</taxon>
    </lineage>
</organism>
<sequence>MPALLNGLVFLGLALLLGGAFARRGLTPGSPPAAVLGAGLGGLLLGWGGQVALTLSALGMTAPGDVLAYLTATTPGRAMLTGLIGALLLLAAELTATAPSGDGAHPARPGWPALASLGGALLLAWGVAGVGHGAGHGGWVRGLHAAHVLAMSVWLGGVLALLRARPLSTALARRFTPAALGSVLVLAATGLLMAGEHLTGPAQWLGSLYGQVLLVKLALVGLAVGAAALVRRAFAARRPQVRLILAREALLLVAALGVTAVLTTQAPPHLSAHPGHPAAP</sequence>
<feature type="transmembrane region" description="Helical" evidence="6">
    <location>
        <begin position="143"/>
        <end position="162"/>
    </location>
</feature>
<feature type="transmembrane region" description="Helical" evidence="6">
    <location>
        <begin position="249"/>
        <end position="267"/>
    </location>
</feature>
<dbReference type="InterPro" id="IPR032694">
    <property type="entry name" value="CopC/D"/>
</dbReference>
<dbReference type="PANTHER" id="PTHR34820:SF4">
    <property type="entry name" value="INNER MEMBRANE PROTEIN YEBZ"/>
    <property type="match status" value="1"/>
</dbReference>
<keyword evidence="3 6" id="KW-0812">Transmembrane</keyword>
<keyword evidence="9" id="KW-1185">Reference proteome</keyword>
<protein>
    <recommendedName>
        <fullName evidence="7">Copper resistance protein D domain-containing protein</fullName>
    </recommendedName>
</protein>
<dbReference type="GO" id="GO:0006825">
    <property type="term" value="P:copper ion transport"/>
    <property type="evidence" value="ECO:0007669"/>
    <property type="project" value="InterPro"/>
</dbReference>
<name>A0A8H9GUB7_9DEIO</name>